<dbReference type="SUPFAM" id="SSF46785">
    <property type="entry name" value="Winged helix' DNA-binding domain"/>
    <property type="match status" value="1"/>
</dbReference>
<evidence type="ECO:0000256" key="7">
    <source>
        <dbReference type="SAM" id="MobiDB-lite"/>
    </source>
</evidence>
<dbReference type="eggNOG" id="KOG2294">
    <property type="taxonomic scope" value="Eukaryota"/>
</dbReference>
<dbReference type="STRING" id="400682.A0A1X7V7L3"/>
<evidence type="ECO:0000256" key="1">
    <source>
        <dbReference type="ARBA" id="ARBA00004123"/>
    </source>
</evidence>
<comment type="subcellular location">
    <subcellularLocation>
        <location evidence="1 6">Nucleus</location>
    </subcellularLocation>
</comment>
<dbReference type="FunFam" id="1.10.10.10:FF:000088">
    <property type="entry name" value="Forkhead box protein J3"/>
    <property type="match status" value="1"/>
</dbReference>
<dbReference type="CDD" id="cd20024">
    <property type="entry name" value="FH_FOXJ2-like"/>
    <property type="match status" value="1"/>
</dbReference>
<dbReference type="PRINTS" id="PR00053">
    <property type="entry name" value="FORKHEAD"/>
</dbReference>
<feature type="region of interest" description="Disordered" evidence="7">
    <location>
        <begin position="161"/>
        <end position="279"/>
    </location>
</feature>
<sequence length="496" mass="53996">MSLDLSSSLTAMEWLPRLRVGGASSSSSAGLVAGTGGQQVQSMPPLVHAGTASIDYHHFGRIPLHAQRHPASGRKLPPSPIDLTAVLDPLEAQAYRYHDAKPPYSYATLITYAINSSPKRRMTLNEIYTWICNNFPYYREAGTGWKNSIRHNLSLNKCFQKVPRPKEDPGKGSYWEIDPSPLEDSSETLSSSGFPRKRKTSDKSVEDTISPADIRKEKSFKPTPANGSPSPTLSELVSYSKRPSTYSLPPPPLHSHVPSTGQTDFSTPSQYPKGNGEGSFDDLNASFRSLYRSLFDSVGGSHTHFPMLSSSSSNGINDGMGVASTIPSTSYSSRSVSSCTSSLKLESSLTSVMDGLRDLADSNQLDSLSPNTIQSLWDTVNEGDHTQLGMDPTSFAKWSDSFNQFLCQLNPQHVPPASSNYSVGGTGSSHYHTPSHYQGGVPPPPYHPSLRTIGSIESPPILYNHAHKDPPPFSSVATDLLNDTEDEDEFDWSKLV</sequence>
<reference evidence="10" key="1">
    <citation type="journal article" date="2010" name="Nature">
        <title>The Amphimedon queenslandica genome and the evolution of animal complexity.</title>
        <authorList>
            <person name="Srivastava M."/>
            <person name="Simakov O."/>
            <person name="Chapman J."/>
            <person name="Fahey B."/>
            <person name="Gauthier M.E."/>
            <person name="Mitros T."/>
            <person name="Richards G.S."/>
            <person name="Conaco C."/>
            <person name="Dacre M."/>
            <person name="Hellsten U."/>
            <person name="Larroux C."/>
            <person name="Putnam N.H."/>
            <person name="Stanke M."/>
            <person name="Adamska M."/>
            <person name="Darling A."/>
            <person name="Degnan S.M."/>
            <person name="Oakley T.H."/>
            <person name="Plachetzki D.C."/>
            <person name="Zhai Y."/>
            <person name="Adamski M."/>
            <person name="Calcino A."/>
            <person name="Cummins S.F."/>
            <person name="Goodstein D.M."/>
            <person name="Harris C."/>
            <person name="Jackson D.J."/>
            <person name="Leys S.P."/>
            <person name="Shu S."/>
            <person name="Woodcroft B.J."/>
            <person name="Vervoort M."/>
            <person name="Kosik K.S."/>
            <person name="Manning G."/>
            <person name="Degnan B.M."/>
            <person name="Rokhsar D.S."/>
        </authorList>
    </citation>
    <scope>NUCLEOTIDE SEQUENCE [LARGE SCALE GENOMIC DNA]</scope>
</reference>
<dbReference type="InterPro" id="IPR036388">
    <property type="entry name" value="WH-like_DNA-bd_sf"/>
</dbReference>
<dbReference type="EnsemblMetazoa" id="Aqu2.1.36275_001">
    <property type="protein sequence ID" value="Aqu2.1.36275_001"/>
    <property type="gene ID" value="Aqu2.1.36275"/>
</dbReference>
<gene>
    <name evidence="9" type="primary">100640535</name>
</gene>
<evidence type="ECO:0000256" key="4">
    <source>
        <dbReference type="ARBA" id="ARBA00023163"/>
    </source>
</evidence>
<dbReference type="PROSITE" id="PS00657">
    <property type="entry name" value="FORK_HEAD_1"/>
    <property type="match status" value="1"/>
</dbReference>
<keyword evidence="10" id="KW-1185">Reference proteome</keyword>
<dbReference type="PANTHER" id="PTHR46078">
    <property type="entry name" value="FORKHEAD BOX PROTEIN J2 FAMILY MEMBER"/>
    <property type="match status" value="1"/>
</dbReference>
<keyword evidence="5 6" id="KW-0539">Nucleus</keyword>
<evidence type="ECO:0000313" key="9">
    <source>
        <dbReference type="EnsemblMetazoa" id="Aqu2.1.36275_001"/>
    </source>
</evidence>
<keyword evidence="2" id="KW-0805">Transcription regulation</keyword>
<evidence type="ECO:0000256" key="3">
    <source>
        <dbReference type="ARBA" id="ARBA00023125"/>
    </source>
</evidence>
<reference evidence="9" key="2">
    <citation type="submission" date="2017-05" db="UniProtKB">
        <authorList>
            <consortium name="EnsemblMetazoa"/>
        </authorList>
    </citation>
    <scope>IDENTIFICATION</scope>
</reference>
<dbReference type="KEGG" id="aqu:100640535"/>
<dbReference type="AlphaFoldDB" id="A0A1X7V7L3"/>
<dbReference type="InterPro" id="IPR030456">
    <property type="entry name" value="TF_fork_head_CS_2"/>
</dbReference>
<name>A0A1X7V7L3_AMPQE</name>
<feature type="compositionally biased region" description="Polar residues" evidence="7">
    <location>
        <begin position="261"/>
        <end position="272"/>
    </location>
</feature>
<evidence type="ECO:0000259" key="8">
    <source>
        <dbReference type="PROSITE" id="PS50039"/>
    </source>
</evidence>
<evidence type="ECO:0000313" key="10">
    <source>
        <dbReference type="Proteomes" id="UP000007879"/>
    </source>
</evidence>
<dbReference type="EnsemblMetazoa" id="XM_019994662.1">
    <property type="protein sequence ID" value="XP_019850221.1"/>
    <property type="gene ID" value="LOC100640535"/>
</dbReference>
<dbReference type="GO" id="GO:0000978">
    <property type="term" value="F:RNA polymerase II cis-regulatory region sequence-specific DNA binding"/>
    <property type="evidence" value="ECO:0007669"/>
    <property type="project" value="TreeGrafter"/>
</dbReference>
<feature type="DNA-binding region" description="Fork-head" evidence="6">
    <location>
        <begin position="101"/>
        <end position="199"/>
    </location>
</feature>
<dbReference type="SMART" id="SM00339">
    <property type="entry name" value="FH"/>
    <property type="match status" value="1"/>
</dbReference>
<dbReference type="InterPro" id="IPR018122">
    <property type="entry name" value="TF_fork_head_CS_1"/>
</dbReference>
<accession>A0A1X7V7L3</accession>
<dbReference type="Pfam" id="PF00250">
    <property type="entry name" value="Forkhead"/>
    <property type="match status" value="1"/>
</dbReference>
<feature type="compositionally biased region" description="Polar residues" evidence="7">
    <location>
        <begin position="225"/>
        <end position="237"/>
    </location>
</feature>
<evidence type="ECO:0000256" key="2">
    <source>
        <dbReference type="ARBA" id="ARBA00023015"/>
    </source>
</evidence>
<protein>
    <recommendedName>
        <fullName evidence="8">Fork-head domain-containing protein</fullName>
    </recommendedName>
</protein>
<keyword evidence="4" id="KW-0804">Transcription</keyword>
<dbReference type="Proteomes" id="UP000007879">
    <property type="component" value="Unassembled WGS sequence"/>
</dbReference>
<feature type="domain" description="Fork-head" evidence="8">
    <location>
        <begin position="101"/>
        <end position="199"/>
    </location>
</feature>
<dbReference type="InterPro" id="IPR036390">
    <property type="entry name" value="WH_DNA-bd_sf"/>
</dbReference>
<dbReference type="PROSITE" id="PS00658">
    <property type="entry name" value="FORK_HEAD_2"/>
    <property type="match status" value="1"/>
</dbReference>
<dbReference type="GO" id="GO:0000981">
    <property type="term" value="F:DNA-binding transcription factor activity, RNA polymerase II-specific"/>
    <property type="evidence" value="ECO:0007669"/>
    <property type="project" value="TreeGrafter"/>
</dbReference>
<dbReference type="GO" id="GO:0005634">
    <property type="term" value="C:nucleus"/>
    <property type="evidence" value="ECO:0007669"/>
    <property type="project" value="UniProtKB-SubCell"/>
</dbReference>
<evidence type="ECO:0000256" key="5">
    <source>
        <dbReference type="ARBA" id="ARBA00023242"/>
    </source>
</evidence>
<dbReference type="InParanoid" id="A0A1X7V7L3"/>
<organism evidence="9">
    <name type="scientific">Amphimedon queenslandica</name>
    <name type="common">Sponge</name>
    <dbReference type="NCBI Taxonomy" id="400682"/>
    <lineage>
        <taxon>Eukaryota</taxon>
        <taxon>Metazoa</taxon>
        <taxon>Porifera</taxon>
        <taxon>Demospongiae</taxon>
        <taxon>Heteroscleromorpha</taxon>
        <taxon>Haplosclerida</taxon>
        <taxon>Niphatidae</taxon>
        <taxon>Amphimedon</taxon>
    </lineage>
</organism>
<proteinExistence type="predicted"/>
<dbReference type="InterPro" id="IPR001766">
    <property type="entry name" value="Fork_head_dom"/>
</dbReference>
<dbReference type="Gene3D" id="1.10.10.10">
    <property type="entry name" value="Winged helix-like DNA-binding domain superfamily/Winged helix DNA-binding domain"/>
    <property type="match status" value="1"/>
</dbReference>
<dbReference type="PANTHER" id="PTHR46078:SF2">
    <property type="entry name" value="FORK-HEAD DOMAIN-CONTAINING PROTEIN"/>
    <property type="match status" value="1"/>
</dbReference>
<dbReference type="OrthoDB" id="10029558at2759"/>
<keyword evidence="3 6" id="KW-0238">DNA-binding</keyword>
<evidence type="ECO:0000256" key="6">
    <source>
        <dbReference type="PROSITE-ProRule" id="PRU00089"/>
    </source>
</evidence>
<dbReference type="InterPro" id="IPR045912">
    <property type="entry name" value="FOXJ2/3-like"/>
</dbReference>
<dbReference type="PROSITE" id="PS50039">
    <property type="entry name" value="FORK_HEAD_3"/>
    <property type="match status" value="1"/>
</dbReference>